<feature type="region of interest" description="Disordered" evidence="1">
    <location>
        <begin position="1"/>
        <end position="25"/>
    </location>
</feature>
<evidence type="ECO:0000313" key="2">
    <source>
        <dbReference type="EMBL" id="CEK66984.1"/>
    </source>
</evidence>
<sequence>QFETERRKELQDKRDEEEKRMREEIRREDQELMQKQLAKERQQMVDLNRPILVRDEKRRLDSINNIQSQFEPQKDSNSSGYSQYANIASQESAGLAPPPPERKSSYETI</sequence>
<organism evidence="2">
    <name type="scientific">Arion vulgaris</name>
    <dbReference type="NCBI Taxonomy" id="1028688"/>
    <lineage>
        <taxon>Eukaryota</taxon>
        <taxon>Metazoa</taxon>
        <taxon>Spiralia</taxon>
        <taxon>Lophotrochozoa</taxon>
        <taxon>Mollusca</taxon>
        <taxon>Gastropoda</taxon>
        <taxon>Heterobranchia</taxon>
        <taxon>Euthyneura</taxon>
        <taxon>Panpulmonata</taxon>
        <taxon>Eupulmonata</taxon>
        <taxon>Stylommatophora</taxon>
        <taxon>Helicina</taxon>
        <taxon>Arionoidea</taxon>
        <taxon>Arionidae</taxon>
        <taxon>Arion</taxon>
    </lineage>
</organism>
<accession>A0A0B6ZEH4</accession>
<feature type="compositionally biased region" description="Basic and acidic residues" evidence="1">
    <location>
        <begin position="100"/>
        <end position="109"/>
    </location>
</feature>
<feature type="compositionally biased region" description="Polar residues" evidence="1">
    <location>
        <begin position="64"/>
        <end position="92"/>
    </location>
</feature>
<dbReference type="AlphaFoldDB" id="A0A0B6ZEH4"/>
<feature type="region of interest" description="Disordered" evidence="1">
    <location>
        <begin position="64"/>
        <end position="109"/>
    </location>
</feature>
<proteinExistence type="predicted"/>
<name>A0A0B6ZEH4_9EUPU</name>
<feature type="non-terminal residue" evidence="2">
    <location>
        <position position="109"/>
    </location>
</feature>
<evidence type="ECO:0000256" key="1">
    <source>
        <dbReference type="SAM" id="MobiDB-lite"/>
    </source>
</evidence>
<feature type="non-terminal residue" evidence="2">
    <location>
        <position position="1"/>
    </location>
</feature>
<gene>
    <name evidence="2" type="primary">ORF60887</name>
</gene>
<dbReference type="EMBL" id="HACG01020119">
    <property type="protein sequence ID" value="CEK66984.1"/>
    <property type="molecule type" value="Transcribed_RNA"/>
</dbReference>
<reference evidence="2" key="1">
    <citation type="submission" date="2014-12" db="EMBL/GenBank/DDBJ databases">
        <title>Insight into the proteome of Arion vulgaris.</title>
        <authorList>
            <person name="Aradska J."/>
            <person name="Bulat T."/>
            <person name="Smidak R."/>
            <person name="Sarate P."/>
            <person name="Gangsoo J."/>
            <person name="Sialana F."/>
            <person name="Bilban M."/>
            <person name="Lubec G."/>
        </authorList>
    </citation>
    <scope>NUCLEOTIDE SEQUENCE</scope>
    <source>
        <tissue evidence="2">Skin</tissue>
    </source>
</reference>
<protein>
    <submittedName>
        <fullName evidence="2">Uncharacterized protein</fullName>
    </submittedName>
</protein>